<evidence type="ECO:0000313" key="2">
    <source>
        <dbReference type="Proteomes" id="UP000499080"/>
    </source>
</evidence>
<dbReference type="AlphaFoldDB" id="A0A4Y2E0H1"/>
<keyword evidence="2" id="KW-1185">Reference proteome</keyword>
<sequence>MDGLKRRRLAVANGRLKIDFKIQSHRKGVERVTFPPREGEALRTSSWGAGLCPVGTSCHHMAGPSPGGEPTRRGLFRIELGSQFSASSILET</sequence>
<comment type="caution">
    <text evidence="1">The sequence shown here is derived from an EMBL/GenBank/DDBJ whole genome shotgun (WGS) entry which is preliminary data.</text>
</comment>
<dbReference type="EMBL" id="BGPR01000483">
    <property type="protein sequence ID" value="GBM22620.1"/>
    <property type="molecule type" value="Genomic_DNA"/>
</dbReference>
<accession>A0A4Y2E0H1</accession>
<reference evidence="1 2" key="1">
    <citation type="journal article" date="2019" name="Sci. Rep.">
        <title>Orb-weaving spider Araneus ventricosus genome elucidates the spidroin gene catalogue.</title>
        <authorList>
            <person name="Kono N."/>
            <person name="Nakamura H."/>
            <person name="Ohtoshi R."/>
            <person name="Moran D.A.P."/>
            <person name="Shinohara A."/>
            <person name="Yoshida Y."/>
            <person name="Fujiwara M."/>
            <person name="Mori M."/>
            <person name="Tomita M."/>
            <person name="Arakawa K."/>
        </authorList>
    </citation>
    <scope>NUCLEOTIDE SEQUENCE [LARGE SCALE GENOMIC DNA]</scope>
</reference>
<organism evidence="1 2">
    <name type="scientific">Araneus ventricosus</name>
    <name type="common">Orbweaver spider</name>
    <name type="synonym">Epeira ventricosa</name>
    <dbReference type="NCBI Taxonomy" id="182803"/>
    <lineage>
        <taxon>Eukaryota</taxon>
        <taxon>Metazoa</taxon>
        <taxon>Ecdysozoa</taxon>
        <taxon>Arthropoda</taxon>
        <taxon>Chelicerata</taxon>
        <taxon>Arachnida</taxon>
        <taxon>Araneae</taxon>
        <taxon>Araneomorphae</taxon>
        <taxon>Entelegynae</taxon>
        <taxon>Araneoidea</taxon>
        <taxon>Araneidae</taxon>
        <taxon>Araneus</taxon>
    </lineage>
</organism>
<dbReference type="Proteomes" id="UP000499080">
    <property type="component" value="Unassembled WGS sequence"/>
</dbReference>
<name>A0A4Y2E0H1_ARAVE</name>
<gene>
    <name evidence="1" type="ORF">AVEN_264303_1</name>
</gene>
<proteinExistence type="predicted"/>
<protein>
    <submittedName>
        <fullName evidence="1">Uncharacterized protein</fullName>
    </submittedName>
</protein>
<evidence type="ECO:0000313" key="1">
    <source>
        <dbReference type="EMBL" id="GBM22620.1"/>
    </source>
</evidence>